<dbReference type="Pfam" id="PF07642">
    <property type="entry name" value="BBP2"/>
    <property type="match status" value="1"/>
</dbReference>
<sequence>MLLFTAAFALMAPLTSAPEDSVKTSPDSVKTSPFKISGYADAYYRYNFNNPGEAPYNNLTSFTNSHKSFELGMISVKAEHTIGKVGLVADLGFGRRAEEFSYNDDNTRFAIKQLFITYSPTAKIKLTGGSWATHIGYESVDPYLNRNYSMSYMFSYGPFFHTGIKADFGLGEKTNLMVGVANPTDLKSASSMPKTFIAQLATGTPDDKIKAYFNYQGGAQHDSLRVQQGDLVVTYALSSQLSFSYNGTVQYRQFRGETGWGDYNSWWGSALYVNLDPAPWFGMTLRGEYFGDKKALIGFNGNVFETTLSSNFKIDNLTIIPELRLDNGDVESDLFINKSGSLKQTTVSALLAAVYKF</sequence>
<feature type="signal peptide" evidence="1">
    <location>
        <begin position="1"/>
        <end position="17"/>
    </location>
</feature>
<proteinExistence type="predicted"/>
<reference evidence="2 3" key="1">
    <citation type="submission" date="2022-03" db="EMBL/GenBank/DDBJ databases">
        <title>Hymenobactersp. isolated from the air.</title>
        <authorList>
            <person name="Won M."/>
            <person name="Kwon S.-W."/>
        </authorList>
    </citation>
    <scope>NUCLEOTIDE SEQUENCE [LARGE SCALE GENOMIC DNA]</scope>
    <source>
        <strain evidence="2 3">KACC 21982</strain>
    </source>
</reference>
<accession>A0ABY4CWE4</accession>
<evidence type="ECO:0000313" key="3">
    <source>
        <dbReference type="Proteomes" id="UP000831113"/>
    </source>
</evidence>
<evidence type="ECO:0000256" key="1">
    <source>
        <dbReference type="SAM" id="SignalP"/>
    </source>
</evidence>
<dbReference type="RefSeq" id="WP_243798057.1">
    <property type="nucleotide sequence ID" value="NZ_CP094669.1"/>
</dbReference>
<feature type="chain" id="PRO_5047154219" evidence="1">
    <location>
        <begin position="18"/>
        <end position="357"/>
    </location>
</feature>
<evidence type="ECO:0000313" key="2">
    <source>
        <dbReference type="EMBL" id="UOG74584.1"/>
    </source>
</evidence>
<keyword evidence="1" id="KW-0732">Signal</keyword>
<organism evidence="2 3">
    <name type="scientific">Hymenobacter tibetensis</name>
    <dbReference type="NCBI Taxonomy" id="497967"/>
    <lineage>
        <taxon>Bacteria</taxon>
        <taxon>Pseudomonadati</taxon>
        <taxon>Bacteroidota</taxon>
        <taxon>Cytophagia</taxon>
        <taxon>Cytophagales</taxon>
        <taxon>Hymenobacteraceae</taxon>
        <taxon>Hymenobacter</taxon>
    </lineage>
</organism>
<dbReference type="Proteomes" id="UP000831113">
    <property type="component" value="Chromosome"/>
</dbReference>
<dbReference type="InterPro" id="IPR011486">
    <property type="entry name" value="BBP2"/>
</dbReference>
<name>A0ABY4CWE4_9BACT</name>
<dbReference type="EMBL" id="CP094669">
    <property type="protein sequence ID" value="UOG74584.1"/>
    <property type="molecule type" value="Genomic_DNA"/>
</dbReference>
<protein>
    <submittedName>
        <fullName evidence="2">Porin</fullName>
    </submittedName>
</protein>
<gene>
    <name evidence="2" type="ORF">MTX78_21010</name>
</gene>
<keyword evidence="3" id="KW-1185">Reference proteome</keyword>